<dbReference type="EMBL" id="JAQSVD010000003">
    <property type="protein sequence ID" value="MDE1469891.1"/>
    <property type="molecule type" value="Genomic_DNA"/>
</dbReference>
<evidence type="ECO:0000256" key="1">
    <source>
        <dbReference type="ARBA" id="ARBA00022475"/>
    </source>
</evidence>
<sequence length="353" mass="42227">MTDYILHIFPYEKFTDAFINFINQNFDIREHKFVLFGEKKYNVNICDYPNVFEFFEIDYSGLKRICNVCSKIIVHGCMGSKLLVFFILHPKFYEKLYILFWGGDLYRKRNPIKNIKDYFYEKLRTFLFQRAKQILTLVKGDFDLAQKWYGIKGIYYDCKYYLPSYSEDVIEMLNRTDNPAIVNIQIGNSATETNHHIEILTGLKKFSNENIHIYLPMSYGDFNYREEVEKVAKEWFGEKVTIMKEFYKPEIFNQHLANMDIAIFNNDRQQALGNIYMLICLKAKVYMRSDTSMWDEMTNILGCQLEDVKQIEQETFESFIKKENNILEKNSKIIKKYNSLDYAKEIWTKIFEA</sequence>
<keyword evidence="2" id="KW-0997">Cell inner membrane</keyword>
<keyword evidence="7" id="KW-1185">Reference proteome</keyword>
<proteinExistence type="predicted"/>
<evidence type="ECO:0000256" key="2">
    <source>
        <dbReference type="ARBA" id="ARBA00022519"/>
    </source>
</evidence>
<keyword evidence="5" id="KW-0472">Membrane</keyword>
<accession>A0ABT5ULT9</accession>
<name>A0ABT5ULT9_EUBLI</name>
<evidence type="ECO:0000256" key="5">
    <source>
        <dbReference type="ARBA" id="ARBA00023136"/>
    </source>
</evidence>
<dbReference type="InterPro" id="IPR009993">
    <property type="entry name" value="WecF"/>
</dbReference>
<gene>
    <name evidence="6" type="ORF">PTZ04_06455</name>
</gene>
<organism evidence="6 7">
    <name type="scientific">Eubacterium limosum</name>
    <dbReference type="NCBI Taxonomy" id="1736"/>
    <lineage>
        <taxon>Bacteria</taxon>
        <taxon>Bacillati</taxon>
        <taxon>Bacillota</taxon>
        <taxon>Clostridia</taxon>
        <taxon>Eubacteriales</taxon>
        <taxon>Eubacteriaceae</taxon>
        <taxon>Eubacterium</taxon>
    </lineage>
</organism>
<dbReference type="EC" id="2.4.1.325" evidence="6"/>
<keyword evidence="1" id="KW-1003">Cell membrane</keyword>
<dbReference type="GO" id="GO:0102031">
    <property type="term" value="F:4-acetamido-4,6-dideoxy-D-galactose transferase activity"/>
    <property type="evidence" value="ECO:0007669"/>
    <property type="project" value="UniProtKB-EC"/>
</dbReference>
<reference evidence="6 7" key="1">
    <citation type="submission" date="2023-02" db="EMBL/GenBank/DDBJ databases">
        <title>Comparative genome analysis of Eubacterium limosum species.</title>
        <authorList>
            <person name="Bak J.E."/>
        </authorList>
    </citation>
    <scope>NUCLEOTIDE SEQUENCE [LARGE SCALE GENOMIC DNA]</scope>
    <source>
        <strain evidence="6 7">KGMB01548</strain>
    </source>
</reference>
<comment type="caution">
    <text evidence="6">The sequence shown here is derived from an EMBL/GenBank/DDBJ whole genome shotgun (WGS) entry which is preliminary data.</text>
</comment>
<evidence type="ECO:0000256" key="3">
    <source>
        <dbReference type="ARBA" id="ARBA00022676"/>
    </source>
</evidence>
<keyword evidence="4 6" id="KW-0808">Transferase</keyword>
<dbReference type="Pfam" id="PF07429">
    <property type="entry name" value="Glyco_transf_56"/>
    <property type="match status" value="1"/>
</dbReference>
<keyword evidence="3 6" id="KW-0328">Glycosyltransferase</keyword>
<evidence type="ECO:0000313" key="6">
    <source>
        <dbReference type="EMBL" id="MDE1469891.1"/>
    </source>
</evidence>
<evidence type="ECO:0000256" key="4">
    <source>
        <dbReference type="ARBA" id="ARBA00022679"/>
    </source>
</evidence>
<dbReference type="RefSeq" id="WP_227205464.1">
    <property type="nucleotide sequence ID" value="NZ_JAJCLO010000001.1"/>
</dbReference>
<protein>
    <submittedName>
        <fullName evidence="6">TDP-N-acetylfucosamine:lipid II N-acetylfucosaminyltransferase</fullName>
        <ecNumber evidence="6">2.4.1.325</ecNumber>
    </submittedName>
</protein>
<dbReference type="Proteomes" id="UP001215087">
    <property type="component" value="Unassembled WGS sequence"/>
</dbReference>
<evidence type="ECO:0000313" key="7">
    <source>
        <dbReference type="Proteomes" id="UP001215087"/>
    </source>
</evidence>